<reference evidence="3" key="1">
    <citation type="submission" date="2022-01" db="EMBL/GenBank/DDBJ databases">
        <authorList>
            <person name="Braso-Vives M."/>
        </authorList>
    </citation>
    <scope>NUCLEOTIDE SEQUENCE</scope>
</reference>
<keyword evidence="4" id="KW-1185">Reference proteome</keyword>
<name>A0A8J9YL35_BRALA</name>
<evidence type="ECO:0000313" key="3">
    <source>
        <dbReference type="EMBL" id="CAH1232530.1"/>
    </source>
</evidence>
<protein>
    <submittedName>
        <fullName evidence="3">Hypp462 protein</fullName>
    </submittedName>
</protein>
<feature type="compositionally biased region" description="Basic and acidic residues" evidence="1">
    <location>
        <begin position="232"/>
        <end position="245"/>
    </location>
</feature>
<proteinExistence type="predicted"/>
<evidence type="ECO:0000256" key="2">
    <source>
        <dbReference type="SAM" id="SignalP"/>
    </source>
</evidence>
<keyword evidence="2" id="KW-0732">Signal</keyword>
<dbReference type="Proteomes" id="UP000838412">
    <property type="component" value="Chromosome 1"/>
</dbReference>
<accession>A0A8J9YL35</accession>
<organism evidence="3 4">
    <name type="scientific">Branchiostoma lanceolatum</name>
    <name type="common">Common lancelet</name>
    <name type="synonym">Amphioxus lanceolatum</name>
    <dbReference type="NCBI Taxonomy" id="7740"/>
    <lineage>
        <taxon>Eukaryota</taxon>
        <taxon>Metazoa</taxon>
        <taxon>Chordata</taxon>
        <taxon>Cephalochordata</taxon>
        <taxon>Leptocardii</taxon>
        <taxon>Amphioxiformes</taxon>
        <taxon>Branchiostomatidae</taxon>
        <taxon>Branchiostoma</taxon>
    </lineage>
</organism>
<feature type="signal peptide" evidence="2">
    <location>
        <begin position="1"/>
        <end position="16"/>
    </location>
</feature>
<dbReference type="EMBL" id="OV696686">
    <property type="protein sequence ID" value="CAH1232530.1"/>
    <property type="molecule type" value="Genomic_DNA"/>
</dbReference>
<feature type="region of interest" description="Disordered" evidence="1">
    <location>
        <begin position="232"/>
        <end position="252"/>
    </location>
</feature>
<gene>
    <name evidence="3" type="primary">Hypp462</name>
    <name evidence="3" type="ORF">BLAG_LOCUS1616</name>
</gene>
<sequence length="330" mass="37013">MKTVFVLCCFLVAAQAWPGSFWRHFHDEDPTSDPERPSIFSPGSSFSPFGRPGQNFWDRMSALFTQTWSEMFSGLGGFPALDRNSTDDFLDGASVFVHTSAGSFGCSYDWDNMTPNCTGNTTSTVTVQSTKCIWQADTYNCTTFRKQDDREETTQVTGNCTVEEGVRTCPGAPVQPTGFDLVKVFDRRVDCLLRPLQIAVFCPDSNDPVTEDSLNCDDSGLMLDYHCRERQTHSEAGEPEVHPEAGEPEGQDAEITWVEGAEERPEGETDVEEPFPIKVYEEKVRCKVGEDDDVVICSRSQKKFDDEDVLQRDQEDKPCKWDGSNEVFSC</sequence>
<dbReference type="OrthoDB" id="10012915at2759"/>
<dbReference type="AlphaFoldDB" id="A0A8J9YL35"/>
<feature type="chain" id="PRO_5035458512" evidence="2">
    <location>
        <begin position="17"/>
        <end position="330"/>
    </location>
</feature>
<evidence type="ECO:0000256" key="1">
    <source>
        <dbReference type="SAM" id="MobiDB-lite"/>
    </source>
</evidence>
<evidence type="ECO:0000313" key="4">
    <source>
        <dbReference type="Proteomes" id="UP000838412"/>
    </source>
</evidence>